<evidence type="ECO:0000256" key="12">
    <source>
        <dbReference type="ARBA" id="ARBA00034617"/>
    </source>
</evidence>
<dbReference type="Gene3D" id="2.40.50.140">
    <property type="entry name" value="Nucleic acid-binding proteins"/>
    <property type="match status" value="1"/>
</dbReference>
<evidence type="ECO:0000256" key="15">
    <source>
        <dbReference type="RuleBase" id="RU363016"/>
    </source>
</evidence>
<gene>
    <name evidence="18" type="ORF">SAMN04487996_108163</name>
</gene>
<reference evidence="19" key="1">
    <citation type="submission" date="2016-10" db="EMBL/GenBank/DDBJ databases">
        <authorList>
            <person name="Varghese N."/>
            <person name="Submissions S."/>
        </authorList>
    </citation>
    <scope>NUCLEOTIDE SEQUENCE [LARGE SCALE GENOMIC DNA]</scope>
    <source>
        <strain evidence="19">DSM 25329</strain>
    </source>
</reference>
<dbReference type="SMART" id="SM00487">
    <property type="entry name" value="DEXDc"/>
    <property type="match status" value="1"/>
</dbReference>
<protein>
    <recommendedName>
        <fullName evidence="2 15">ATP-dependent DNA helicase RecG</fullName>
        <ecNumber evidence="13 15">5.6.2.4</ecNumber>
    </recommendedName>
</protein>
<keyword evidence="11" id="KW-0413">Isomerase</keyword>
<keyword evidence="7 15" id="KW-0067">ATP-binding</keyword>
<dbReference type="OrthoDB" id="9804325at2"/>
<evidence type="ECO:0000256" key="13">
    <source>
        <dbReference type="ARBA" id="ARBA00034808"/>
    </source>
</evidence>
<dbReference type="AlphaFoldDB" id="A0A1G7HHH2"/>
<comment type="function">
    <text evidence="15">Plays a critical role in recombination and DNA repair. Helps process Holliday junction intermediates to mature products by catalyzing branch migration. Has replication fork regression activity, unwinds stalled or blocked replication forks to make a HJ that can be resolved. Has a DNA unwinding activity characteristic of a DNA helicase with 3'-5' polarity.</text>
</comment>
<dbReference type="NCBIfam" id="NF008165">
    <property type="entry name" value="PRK10917.1-3"/>
    <property type="match status" value="1"/>
</dbReference>
<evidence type="ECO:0000259" key="17">
    <source>
        <dbReference type="PROSITE" id="PS51194"/>
    </source>
</evidence>
<dbReference type="GO" id="GO:0003677">
    <property type="term" value="F:DNA binding"/>
    <property type="evidence" value="ECO:0007669"/>
    <property type="project" value="UniProtKB-KW"/>
</dbReference>
<keyword evidence="5 15" id="KW-0378">Hydrolase</keyword>
<dbReference type="InterPro" id="IPR033454">
    <property type="entry name" value="RecG_wedge"/>
</dbReference>
<dbReference type="PANTHER" id="PTHR47964">
    <property type="entry name" value="ATP-DEPENDENT DNA HELICASE HOMOLOG RECG, CHLOROPLASTIC"/>
    <property type="match status" value="1"/>
</dbReference>
<dbReference type="GO" id="GO:0043138">
    <property type="term" value="F:3'-5' DNA helicase activity"/>
    <property type="evidence" value="ECO:0007669"/>
    <property type="project" value="UniProtKB-EC"/>
</dbReference>
<dbReference type="RefSeq" id="WP_090151153.1">
    <property type="nucleotide sequence ID" value="NZ_FNAN01000008.1"/>
</dbReference>
<dbReference type="Pfam" id="PF00270">
    <property type="entry name" value="DEAD"/>
    <property type="match status" value="1"/>
</dbReference>
<keyword evidence="19" id="KW-1185">Reference proteome</keyword>
<evidence type="ECO:0000256" key="7">
    <source>
        <dbReference type="ARBA" id="ARBA00022840"/>
    </source>
</evidence>
<dbReference type="Proteomes" id="UP000198748">
    <property type="component" value="Unassembled WGS sequence"/>
</dbReference>
<dbReference type="InterPro" id="IPR045562">
    <property type="entry name" value="RecG_dom3_C"/>
</dbReference>
<organism evidence="18 19">
    <name type="scientific">Dyadobacter soli</name>
    <dbReference type="NCBI Taxonomy" id="659014"/>
    <lineage>
        <taxon>Bacteria</taxon>
        <taxon>Pseudomonadati</taxon>
        <taxon>Bacteroidota</taxon>
        <taxon>Cytophagia</taxon>
        <taxon>Cytophagales</taxon>
        <taxon>Spirosomataceae</taxon>
        <taxon>Dyadobacter</taxon>
    </lineage>
</organism>
<sequence>MTSETNPSVRTRFFDTKIEFLKGVGPQKAALLNQELNIFTFGDLIQHYPFRHEDRSVFHKLSDLNEQMSAAQVKGRLREFSVIGEGSKKRLVGTFQDGTGFLELVWFQSITWYEKWLKRGGEYIVYGNPVQFGGKWSITHPEIEVLTPENASAGYWQPIYPLTEKLRKKFLDSKAISKMMRSLLEIAHTHIRETLPATLVEKYRLVSKAQALWHFHLPQDSRTLHQAQRRLKFEELFYNQFRLIKNKLLHKTEYPGMVFDKTMLVKEFYDQHLPFKLTGAQIRVLHEIHEDLKTGKQMNRLLQGDVGSGKTIVAFITMLFALDNDAQACLMAPTEILTDQHYQGLKKFADLLGVNIAKLTGSTKKKEREVIHRDLLNGTLHIIVGTHALIEDAVQFKNLGLCIIDEQHRFGVAQRARLWAKNPRINPHMLVMTATPIPRTLAMTLYGDLDISAINELPAGRKPIKTVHRFDKHRLSVFGFLKEEIAKGRQVYMVYPLIEESEKMDLKDLMDGYESVARAFPGTPLSIVHGKMRSQDKDFEMARFVRGETKIMVATTVIEVGVNVPNASVMVIENAERFGLSQLHQLRGRVGRGAEQSYCILMTDYKLSKDTKLRIETMCTTNDGFEIAEVDLQLRGPGDISGTQQSGLVDLLVANLAQDGEILKAARASAEEILTADPDLLQPVHHPIRNHLENLRKEETNWSRIS</sequence>
<dbReference type="InterPro" id="IPR004609">
    <property type="entry name" value="ATP-dep_DNA_helicase_RecG"/>
</dbReference>
<dbReference type="PROSITE" id="PS51194">
    <property type="entry name" value="HELICASE_CTER"/>
    <property type="match status" value="1"/>
</dbReference>
<evidence type="ECO:0000256" key="1">
    <source>
        <dbReference type="ARBA" id="ARBA00007504"/>
    </source>
</evidence>
<dbReference type="CDD" id="cd17992">
    <property type="entry name" value="DEXHc_RecG"/>
    <property type="match status" value="1"/>
</dbReference>
<keyword evidence="3 15" id="KW-0547">Nucleotide-binding</keyword>
<feature type="domain" description="Helicase ATP-binding" evidence="16">
    <location>
        <begin position="291"/>
        <end position="454"/>
    </location>
</feature>
<dbReference type="SUPFAM" id="SSF52540">
    <property type="entry name" value="P-loop containing nucleoside triphosphate hydrolases"/>
    <property type="match status" value="2"/>
</dbReference>
<dbReference type="STRING" id="659014.SAMN04487996_108163"/>
<name>A0A1G7HHH2_9BACT</name>
<keyword evidence="9 15" id="KW-0233">DNA recombination</keyword>
<dbReference type="CDD" id="cd04488">
    <property type="entry name" value="RecG_wedge_OBF"/>
    <property type="match status" value="1"/>
</dbReference>
<accession>A0A1G7HHH2</accession>
<keyword evidence="8" id="KW-0238">DNA-binding</keyword>
<comment type="similarity">
    <text evidence="1 15">Belongs to the helicase family. RecG subfamily.</text>
</comment>
<dbReference type="PANTHER" id="PTHR47964:SF1">
    <property type="entry name" value="ATP-DEPENDENT DNA HELICASE HOMOLOG RECG, CHLOROPLASTIC"/>
    <property type="match status" value="1"/>
</dbReference>
<keyword evidence="6 15" id="KW-0347">Helicase</keyword>
<dbReference type="PROSITE" id="PS51192">
    <property type="entry name" value="HELICASE_ATP_BIND_1"/>
    <property type="match status" value="1"/>
</dbReference>
<dbReference type="Pfam" id="PF00271">
    <property type="entry name" value="Helicase_C"/>
    <property type="match status" value="1"/>
</dbReference>
<dbReference type="Gene3D" id="3.40.50.300">
    <property type="entry name" value="P-loop containing nucleotide triphosphate hydrolases"/>
    <property type="match status" value="2"/>
</dbReference>
<feature type="domain" description="Helicase C-terminal" evidence="17">
    <location>
        <begin position="480"/>
        <end position="638"/>
    </location>
</feature>
<evidence type="ECO:0000256" key="11">
    <source>
        <dbReference type="ARBA" id="ARBA00023235"/>
    </source>
</evidence>
<dbReference type="InterPro" id="IPR047112">
    <property type="entry name" value="RecG/Mfd"/>
</dbReference>
<dbReference type="SMART" id="SM00490">
    <property type="entry name" value="HELICc"/>
    <property type="match status" value="1"/>
</dbReference>
<evidence type="ECO:0000256" key="6">
    <source>
        <dbReference type="ARBA" id="ARBA00022806"/>
    </source>
</evidence>
<dbReference type="NCBIfam" id="TIGR00643">
    <property type="entry name" value="recG"/>
    <property type="match status" value="1"/>
</dbReference>
<dbReference type="Pfam" id="PF17191">
    <property type="entry name" value="RecG_wedge"/>
    <property type="match status" value="1"/>
</dbReference>
<dbReference type="GO" id="GO:0005524">
    <property type="term" value="F:ATP binding"/>
    <property type="evidence" value="ECO:0007669"/>
    <property type="project" value="UniProtKB-KW"/>
</dbReference>
<dbReference type="InterPro" id="IPR012340">
    <property type="entry name" value="NA-bd_OB-fold"/>
</dbReference>
<keyword evidence="4 15" id="KW-0227">DNA damage</keyword>
<evidence type="ECO:0000256" key="4">
    <source>
        <dbReference type="ARBA" id="ARBA00022763"/>
    </source>
</evidence>
<comment type="catalytic activity">
    <reaction evidence="12 15">
        <text>Couples ATP hydrolysis with the unwinding of duplex DNA by translocating in the 3'-5' direction.</text>
        <dbReference type="EC" id="5.6.2.4"/>
    </reaction>
</comment>
<evidence type="ECO:0000256" key="10">
    <source>
        <dbReference type="ARBA" id="ARBA00023204"/>
    </source>
</evidence>
<keyword evidence="10 15" id="KW-0234">DNA repair</keyword>
<dbReference type="InterPro" id="IPR011545">
    <property type="entry name" value="DEAD/DEAH_box_helicase_dom"/>
</dbReference>
<dbReference type="NCBIfam" id="NF008168">
    <property type="entry name" value="PRK10917.2-2"/>
    <property type="match status" value="1"/>
</dbReference>
<dbReference type="GO" id="GO:0006281">
    <property type="term" value="P:DNA repair"/>
    <property type="evidence" value="ECO:0007669"/>
    <property type="project" value="UniProtKB-UniRule"/>
</dbReference>
<proteinExistence type="inferred from homology"/>
<evidence type="ECO:0000256" key="8">
    <source>
        <dbReference type="ARBA" id="ARBA00023125"/>
    </source>
</evidence>
<dbReference type="Pfam" id="PF19833">
    <property type="entry name" value="RecG_dom3_C"/>
    <property type="match status" value="1"/>
</dbReference>
<dbReference type="EC" id="5.6.2.4" evidence="13 15"/>
<evidence type="ECO:0000256" key="2">
    <source>
        <dbReference type="ARBA" id="ARBA00017846"/>
    </source>
</evidence>
<evidence type="ECO:0000259" key="16">
    <source>
        <dbReference type="PROSITE" id="PS51192"/>
    </source>
</evidence>
<comment type="catalytic activity">
    <reaction evidence="14 15">
        <text>ATP + H2O = ADP + phosphate + H(+)</text>
        <dbReference type="Rhea" id="RHEA:13065"/>
        <dbReference type="ChEBI" id="CHEBI:15377"/>
        <dbReference type="ChEBI" id="CHEBI:15378"/>
        <dbReference type="ChEBI" id="CHEBI:30616"/>
        <dbReference type="ChEBI" id="CHEBI:43474"/>
        <dbReference type="ChEBI" id="CHEBI:456216"/>
        <dbReference type="EC" id="5.6.2.4"/>
    </reaction>
</comment>
<evidence type="ECO:0000313" key="18">
    <source>
        <dbReference type="EMBL" id="SDE99922.1"/>
    </source>
</evidence>
<dbReference type="GO" id="GO:0016887">
    <property type="term" value="F:ATP hydrolysis activity"/>
    <property type="evidence" value="ECO:0007669"/>
    <property type="project" value="RHEA"/>
</dbReference>
<dbReference type="SUPFAM" id="SSF50249">
    <property type="entry name" value="Nucleic acid-binding proteins"/>
    <property type="match status" value="1"/>
</dbReference>
<dbReference type="InterPro" id="IPR001650">
    <property type="entry name" value="Helicase_C-like"/>
</dbReference>
<dbReference type="GO" id="GO:0006310">
    <property type="term" value="P:DNA recombination"/>
    <property type="evidence" value="ECO:0007669"/>
    <property type="project" value="UniProtKB-UniRule"/>
</dbReference>
<evidence type="ECO:0000313" key="19">
    <source>
        <dbReference type="Proteomes" id="UP000198748"/>
    </source>
</evidence>
<evidence type="ECO:0000256" key="5">
    <source>
        <dbReference type="ARBA" id="ARBA00022801"/>
    </source>
</evidence>
<dbReference type="InterPro" id="IPR027417">
    <property type="entry name" value="P-loop_NTPase"/>
</dbReference>
<evidence type="ECO:0000256" key="14">
    <source>
        <dbReference type="ARBA" id="ARBA00048988"/>
    </source>
</evidence>
<dbReference type="EMBL" id="FNAN01000008">
    <property type="protein sequence ID" value="SDE99922.1"/>
    <property type="molecule type" value="Genomic_DNA"/>
</dbReference>
<evidence type="ECO:0000256" key="3">
    <source>
        <dbReference type="ARBA" id="ARBA00022741"/>
    </source>
</evidence>
<dbReference type="InterPro" id="IPR014001">
    <property type="entry name" value="Helicase_ATP-bd"/>
</dbReference>
<evidence type="ECO:0000256" key="9">
    <source>
        <dbReference type="ARBA" id="ARBA00023172"/>
    </source>
</evidence>